<comment type="similarity">
    <text evidence="2">Belongs to the ABC-4 integral membrane protein family. LolC/E subfamily.</text>
</comment>
<dbReference type="KEGG" id="sdl:Sdel_2173"/>
<evidence type="ECO:0000256" key="1">
    <source>
        <dbReference type="ARBA" id="ARBA00004651"/>
    </source>
</evidence>
<organism evidence="9 10">
    <name type="scientific">Sulfurospirillum deleyianum (strain ATCC 51133 / DSM 6946 / 5175)</name>
    <dbReference type="NCBI Taxonomy" id="525898"/>
    <lineage>
        <taxon>Bacteria</taxon>
        <taxon>Pseudomonadati</taxon>
        <taxon>Campylobacterota</taxon>
        <taxon>Epsilonproteobacteria</taxon>
        <taxon>Campylobacterales</taxon>
        <taxon>Sulfurospirillaceae</taxon>
        <taxon>Sulfurospirillum</taxon>
    </lineage>
</organism>
<accession>D1B515</accession>
<feature type="transmembrane region" description="Helical" evidence="7">
    <location>
        <begin position="23"/>
        <end position="43"/>
    </location>
</feature>
<protein>
    <recommendedName>
        <fullName evidence="8">ABC3 transporter permease C-terminal domain-containing protein</fullName>
    </recommendedName>
</protein>
<dbReference type="InterPro" id="IPR003838">
    <property type="entry name" value="ABC3_permease_C"/>
</dbReference>
<dbReference type="EMBL" id="CP001816">
    <property type="protein sequence ID" value="ACZ13185.1"/>
    <property type="molecule type" value="Genomic_DNA"/>
</dbReference>
<dbReference type="RefSeq" id="WP_012857930.1">
    <property type="nucleotide sequence ID" value="NC_013512.1"/>
</dbReference>
<keyword evidence="10" id="KW-1185">Reference proteome</keyword>
<comment type="subcellular location">
    <subcellularLocation>
        <location evidence="1">Cell membrane</location>
        <topology evidence="1">Multi-pass membrane protein</topology>
    </subcellularLocation>
</comment>
<dbReference type="PANTHER" id="PTHR30489:SF0">
    <property type="entry name" value="LIPOPROTEIN-RELEASING SYSTEM TRANSMEMBRANE PROTEIN LOLE"/>
    <property type="match status" value="1"/>
</dbReference>
<feature type="transmembrane region" description="Helical" evidence="7">
    <location>
        <begin position="352"/>
        <end position="373"/>
    </location>
</feature>
<feature type="transmembrane region" description="Helical" evidence="7">
    <location>
        <begin position="309"/>
        <end position="331"/>
    </location>
</feature>
<reference evidence="9 10" key="2">
    <citation type="journal article" date="2010" name="Stand. Genomic Sci.">
        <title>Complete genome sequence of Sulfurospirillum deleyianum type strain (5175).</title>
        <authorList>
            <person name="Sikorski J."/>
            <person name="Lapidus A."/>
            <person name="Copeland A."/>
            <person name="Glavina Del Rio T."/>
            <person name="Nolan M."/>
            <person name="Lucas S."/>
            <person name="Chen F."/>
            <person name="Tice H."/>
            <person name="Cheng J.F."/>
            <person name="Saunders E."/>
            <person name="Bruce D."/>
            <person name="Goodwin L."/>
            <person name="Pitluck S."/>
            <person name="Ovchinnikova G."/>
            <person name="Pati A."/>
            <person name="Ivanova N."/>
            <person name="Mavromatis K."/>
            <person name="Chen A."/>
            <person name="Palaniappan K."/>
            <person name="Chain P."/>
            <person name="Land M."/>
            <person name="Hauser L."/>
            <person name="Chang Y.J."/>
            <person name="Jeffries C.D."/>
            <person name="Brettin T."/>
            <person name="Detter J.C."/>
            <person name="Han C."/>
            <person name="Rohde M."/>
            <person name="Lang E."/>
            <person name="Spring S."/>
            <person name="Goker M."/>
            <person name="Bristow J."/>
            <person name="Eisen J.A."/>
            <person name="Markowitz V."/>
            <person name="Hugenholtz P."/>
            <person name="Kyrpides N.C."/>
            <person name="Klenk H.P."/>
        </authorList>
    </citation>
    <scope>NUCLEOTIDE SEQUENCE [LARGE SCALE GENOMIC DNA]</scope>
    <source>
        <strain evidence="10">ATCC 51133 / DSM 6946 / 5175</strain>
    </source>
</reference>
<feature type="domain" description="ABC3 transporter permease C-terminal" evidence="8">
    <location>
        <begin position="258"/>
        <end position="384"/>
    </location>
</feature>
<keyword evidence="3" id="KW-1003">Cell membrane</keyword>
<dbReference type="HOGENOM" id="CLU_701928_0_0_7"/>
<evidence type="ECO:0000256" key="6">
    <source>
        <dbReference type="ARBA" id="ARBA00023136"/>
    </source>
</evidence>
<evidence type="ECO:0000313" key="9">
    <source>
        <dbReference type="EMBL" id="ACZ13185.1"/>
    </source>
</evidence>
<evidence type="ECO:0000256" key="5">
    <source>
        <dbReference type="ARBA" id="ARBA00022989"/>
    </source>
</evidence>
<proteinExistence type="inferred from homology"/>
<evidence type="ECO:0000313" key="10">
    <source>
        <dbReference type="Proteomes" id="UP000002222"/>
    </source>
</evidence>
<reference evidence="10" key="1">
    <citation type="submission" date="2009-11" db="EMBL/GenBank/DDBJ databases">
        <title>The complete genome of Sulfurospirillum deleyianum DSM 6946.</title>
        <authorList>
            <consortium name="US DOE Joint Genome Institute (JGI-PGF)"/>
            <person name="Lucas S."/>
            <person name="Copeland A."/>
            <person name="Lapidus A."/>
            <person name="Glavina del Rio T."/>
            <person name="Dalin E."/>
            <person name="Tice H."/>
            <person name="Bruce D."/>
            <person name="Goodwin L."/>
            <person name="Pitluck S."/>
            <person name="Kyrpides N."/>
            <person name="Mavromatis K."/>
            <person name="Ivanova N."/>
            <person name="Ovchinnikova G."/>
            <person name="Munk A.C."/>
            <person name="Lu M."/>
            <person name="Brettin T."/>
            <person name="Detter J.C."/>
            <person name="Han C."/>
            <person name="Tapia R."/>
            <person name="Larimer F."/>
            <person name="Land M."/>
            <person name="Hauser L."/>
            <person name="Markowitz V."/>
            <person name="Cheng J.F."/>
            <person name="Hugenholtz P."/>
            <person name="Woyke T."/>
            <person name="Wu D."/>
            <person name="Aumann P."/>
            <person name="Schneider S."/>
            <person name="Lang E."/>
            <person name="Spring S."/>
            <person name="Klenk H.P."/>
            <person name="Eisen J.A."/>
        </authorList>
    </citation>
    <scope>NUCLEOTIDE SEQUENCE [LARGE SCALE GENOMIC DNA]</scope>
    <source>
        <strain evidence="10">ATCC 51133 / DSM 6946 / 5175</strain>
    </source>
</reference>
<dbReference type="AlphaFoldDB" id="D1B515"/>
<evidence type="ECO:0000256" key="2">
    <source>
        <dbReference type="ARBA" id="ARBA00005236"/>
    </source>
</evidence>
<keyword evidence="6 7" id="KW-0472">Membrane</keyword>
<dbReference type="GO" id="GO:0044874">
    <property type="term" value="P:lipoprotein localization to outer membrane"/>
    <property type="evidence" value="ECO:0007669"/>
    <property type="project" value="TreeGrafter"/>
</dbReference>
<dbReference type="InterPro" id="IPR051447">
    <property type="entry name" value="Lipoprotein-release_system"/>
</dbReference>
<dbReference type="PANTHER" id="PTHR30489">
    <property type="entry name" value="LIPOPROTEIN-RELEASING SYSTEM TRANSMEMBRANE PROTEIN LOLE"/>
    <property type="match status" value="1"/>
</dbReference>
<evidence type="ECO:0000256" key="3">
    <source>
        <dbReference type="ARBA" id="ARBA00022475"/>
    </source>
</evidence>
<gene>
    <name evidence="9" type="ordered locus">Sdel_2173</name>
</gene>
<dbReference type="STRING" id="525898.Sdel_2173"/>
<evidence type="ECO:0000259" key="8">
    <source>
        <dbReference type="Pfam" id="PF02687"/>
    </source>
</evidence>
<sequence>MKFNVYLLEFALFSLLRKGGKSVFVFILLTFLIFLLSSVLFIADGIKAELNGTLKTLPDITLQRLQAGKVVNTPLSRVEALLDIEGVSSVMPRVWGYYYFKPAGVNFSVVGIDDFTPIYTEGLQKIVDEHDVKALEKEEGMLVGVGVKEVLQAFHYEDFFNFITASGTWKKVQISGVFDTELSLQANDMMLLPTKSLYEIFGIPKEEATDVVLRVSNPLEVATVVSKINRLYPDMRAITKEDIRVSYQSIFDYKSGFFLSLFVVSAFTFLMIVYDKLSGLSSEERREIGVLKALGWSVDDILKERFYESFILCFSAFLLALALSMAYVFFFDAPLLRSLFSGYSTLKPSFEIPFSFNIPMLILLFLLSVPVYIGSVMIPSWRASILDADEVLR</sequence>
<dbReference type="Pfam" id="PF02687">
    <property type="entry name" value="FtsX"/>
    <property type="match status" value="1"/>
</dbReference>
<feature type="transmembrane region" description="Helical" evidence="7">
    <location>
        <begin position="256"/>
        <end position="274"/>
    </location>
</feature>
<dbReference type="eggNOG" id="COG0577">
    <property type="taxonomic scope" value="Bacteria"/>
</dbReference>
<dbReference type="Proteomes" id="UP000002222">
    <property type="component" value="Chromosome"/>
</dbReference>
<name>D1B515_SULD5</name>
<evidence type="ECO:0000256" key="4">
    <source>
        <dbReference type="ARBA" id="ARBA00022692"/>
    </source>
</evidence>
<keyword evidence="4 7" id="KW-0812">Transmembrane</keyword>
<keyword evidence="5 7" id="KW-1133">Transmembrane helix</keyword>
<dbReference type="OrthoDB" id="8522929at2"/>
<evidence type="ECO:0000256" key="7">
    <source>
        <dbReference type="SAM" id="Phobius"/>
    </source>
</evidence>
<dbReference type="GO" id="GO:0098797">
    <property type="term" value="C:plasma membrane protein complex"/>
    <property type="evidence" value="ECO:0007669"/>
    <property type="project" value="TreeGrafter"/>
</dbReference>